<organism evidence="3 4">
    <name type="scientific">Grifola frondosa</name>
    <name type="common">Maitake</name>
    <name type="synonym">Polyporus frondosus</name>
    <dbReference type="NCBI Taxonomy" id="5627"/>
    <lineage>
        <taxon>Eukaryota</taxon>
        <taxon>Fungi</taxon>
        <taxon>Dikarya</taxon>
        <taxon>Basidiomycota</taxon>
        <taxon>Agaricomycotina</taxon>
        <taxon>Agaricomycetes</taxon>
        <taxon>Polyporales</taxon>
        <taxon>Grifolaceae</taxon>
        <taxon>Grifola</taxon>
    </lineage>
</organism>
<evidence type="ECO:0000256" key="1">
    <source>
        <dbReference type="SAM" id="Phobius"/>
    </source>
</evidence>
<dbReference type="EMBL" id="LUGG01000002">
    <property type="protein sequence ID" value="OBZ78428.1"/>
    <property type="molecule type" value="Genomic_DNA"/>
</dbReference>
<protein>
    <recommendedName>
        <fullName evidence="2">DUF6533 domain-containing protein</fullName>
    </recommendedName>
</protein>
<sequence>MAAAGIEVTGLVSFAALTFVAWDAVLGIADEVEFIWQRQNGWMRWLYCFIRYFPIISEVGLLTLLVQPNKTPNISTFICTTSTIVDHILLESMILAVEIILIIRIYVLYNRSRRVLIAILGLFAASIVVTFVGVHIASSRLLYDEQCFVSSAPTIFIAAWVAPAIFDTVLCILILMKFGESWREGLGKSPILNIIVRDGIWAYLLVLIMMVLNCLTYTVVRHTLSGTLYFWTLSILSFVGSHVLLNLRQIGSDGPPFWATESSFSDIQFEEVDRVLPTVSATSS</sequence>
<keyword evidence="1" id="KW-0812">Transmembrane</keyword>
<feature type="transmembrane region" description="Helical" evidence="1">
    <location>
        <begin position="226"/>
        <end position="245"/>
    </location>
</feature>
<feature type="transmembrane region" description="Helical" evidence="1">
    <location>
        <begin position="88"/>
        <end position="109"/>
    </location>
</feature>
<feature type="transmembrane region" description="Helical" evidence="1">
    <location>
        <begin position="116"/>
        <end position="137"/>
    </location>
</feature>
<accession>A0A1C7MNN7</accession>
<keyword evidence="1" id="KW-1133">Transmembrane helix</keyword>
<feature type="transmembrane region" description="Helical" evidence="1">
    <location>
        <begin position="49"/>
        <end position="68"/>
    </location>
</feature>
<name>A0A1C7MNN7_GRIFR</name>
<dbReference type="Proteomes" id="UP000092993">
    <property type="component" value="Unassembled WGS sequence"/>
</dbReference>
<feature type="transmembrane region" description="Helical" evidence="1">
    <location>
        <begin position="6"/>
        <end position="29"/>
    </location>
</feature>
<reference evidence="3 4" key="1">
    <citation type="submission" date="2016-03" db="EMBL/GenBank/DDBJ databases">
        <title>Whole genome sequencing of Grifola frondosa 9006-11.</title>
        <authorList>
            <person name="Min B."/>
            <person name="Park H."/>
            <person name="Kim J.-G."/>
            <person name="Cho H."/>
            <person name="Oh Y.-L."/>
            <person name="Kong W.-S."/>
            <person name="Choi I.-G."/>
        </authorList>
    </citation>
    <scope>NUCLEOTIDE SEQUENCE [LARGE SCALE GENOMIC DNA]</scope>
    <source>
        <strain evidence="3 4">9006-11</strain>
    </source>
</reference>
<keyword evidence="1" id="KW-0472">Membrane</keyword>
<comment type="caution">
    <text evidence="3">The sequence shown here is derived from an EMBL/GenBank/DDBJ whole genome shotgun (WGS) entry which is preliminary data.</text>
</comment>
<feature type="transmembrane region" description="Helical" evidence="1">
    <location>
        <begin position="200"/>
        <end position="220"/>
    </location>
</feature>
<gene>
    <name evidence="3" type="ORF">A0H81_02392</name>
</gene>
<dbReference type="AlphaFoldDB" id="A0A1C7MNN7"/>
<proteinExistence type="predicted"/>
<dbReference type="OMA" id="GTWENDI"/>
<evidence type="ECO:0000259" key="2">
    <source>
        <dbReference type="Pfam" id="PF20151"/>
    </source>
</evidence>
<feature type="domain" description="DUF6533" evidence="2">
    <location>
        <begin position="12"/>
        <end position="56"/>
    </location>
</feature>
<evidence type="ECO:0000313" key="3">
    <source>
        <dbReference type="EMBL" id="OBZ78428.1"/>
    </source>
</evidence>
<feature type="transmembrane region" description="Helical" evidence="1">
    <location>
        <begin position="157"/>
        <end position="179"/>
    </location>
</feature>
<keyword evidence="4" id="KW-1185">Reference proteome</keyword>
<dbReference type="OrthoDB" id="2637653at2759"/>
<dbReference type="Pfam" id="PF20151">
    <property type="entry name" value="DUF6533"/>
    <property type="match status" value="1"/>
</dbReference>
<evidence type="ECO:0000313" key="4">
    <source>
        <dbReference type="Proteomes" id="UP000092993"/>
    </source>
</evidence>
<dbReference type="InterPro" id="IPR045340">
    <property type="entry name" value="DUF6533"/>
</dbReference>